<protein>
    <submittedName>
        <fullName evidence="2">Ferredoxin</fullName>
    </submittedName>
</protein>
<dbReference type="RefSeq" id="WP_149784543.1">
    <property type="nucleotide sequence ID" value="NZ_BAAADP010000002.1"/>
</dbReference>
<accession>A0A1I3B6B7</accession>
<evidence type="ECO:0000259" key="1">
    <source>
        <dbReference type="PROSITE" id="PS51085"/>
    </source>
</evidence>
<name>A0A1I3B6B7_9EURY</name>
<reference evidence="2 3" key="1">
    <citation type="submission" date="2016-10" db="EMBL/GenBank/DDBJ databases">
        <authorList>
            <person name="Varghese N."/>
            <person name="Submissions S."/>
        </authorList>
    </citation>
    <scope>NUCLEOTIDE SEQUENCE [LARGE SCALE GENOMIC DNA]</scope>
    <source>
        <strain evidence="2 3">CGMCC 1.6377</strain>
    </source>
</reference>
<evidence type="ECO:0000313" key="3">
    <source>
        <dbReference type="Proteomes" id="UP000323537"/>
    </source>
</evidence>
<sequence>MPTVYYQGEEIECEEGAVLRDVLREADLPVHNGATRTLNCHGLGQCGSCAVQVDGEVSEMGRKERTRLWLPPHHPSHDVRLACQTRVEGDVEVTKGRGLWGQHV</sequence>
<dbReference type="Pfam" id="PF00111">
    <property type="entry name" value="Fer2"/>
    <property type="match status" value="1"/>
</dbReference>
<organism evidence="2 3">
    <name type="scientific">Halorubrum aquaticum</name>
    <dbReference type="NCBI Taxonomy" id="387340"/>
    <lineage>
        <taxon>Archaea</taxon>
        <taxon>Methanobacteriati</taxon>
        <taxon>Methanobacteriota</taxon>
        <taxon>Stenosarchaea group</taxon>
        <taxon>Halobacteria</taxon>
        <taxon>Halobacteriales</taxon>
        <taxon>Haloferacaceae</taxon>
        <taxon>Halorubrum</taxon>
    </lineage>
</organism>
<dbReference type="OrthoDB" id="31557at2157"/>
<dbReference type="InterPro" id="IPR036010">
    <property type="entry name" value="2Fe-2S_ferredoxin-like_sf"/>
</dbReference>
<dbReference type="CDD" id="cd00207">
    <property type="entry name" value="fer2"/>
    <property type="match status" value="1"/>
</dbReference>
<feature type="domain" description="2Fe-2S ferredoxin-type" evidence="1">
    <location>
        <begin position="1"/>
        <end position="99"/>
    </location>
</feature>
<dbReference type="Proteomes" id="UP000323537">
    <property type="component" value="Unassembled WGS sequence"/>
</dbReference>
<evidence type="ECO:0000313" key="2">
    <source>
        <dbReference type="EMBL" id="SFH57823.1"/>
    </source>
</evidence>
<dbReference type="Gene3D" id="3.10.20.30">
    <property type="match status" value="1"/>
</dbReference>
<dbReference type="AlphaFoldDB" id="A0A1I3B6B7"/>
<dbReference type="InterPro" id="IPR012675">
    <property type="entry name" value="Beta-grasp_dom_sf"/>
</dbReference>
<dbReference type="GO" id="GO:0051536">
    <property type="term" value="F:iron-sulfur cluster binding"/>
    <property type="evidence" value="ECO:0007669"/>
    <property type="project" value="InterPro"/>
</dbReference>
<dbReference type="SUPFAM" id="SSF54292">
    <property type="entry name" value="2Fe-2S ferredoxin-like"/>
    <property type="match status" value="1"/>
</dbReference>
<proteinExistence type="predicted"/>
<dbReference type="InterPro" id="IPR001041">
    <property type="entry name" value="2Fe-2S_ferredoxin-type"/>
</dbReference>
<dbReference type="PROSITE" id="PS51085">
    <property type="entry name" value="2FE2S_FER_2"/>
    <property type="match status" value="1"/>
</dbReference>
<gene>
    <name evidence="2" type="ORF">SAMN04488066_1105</name>
</gene>
<keyword evidence="3" id="KW-1185">Reference proteome</keyword>
<dbReference type="EMBL" id="FOPZ01000010">
    <property type="protein sequence ID" value="SFH57823.1"/>
    <property type="molecule type" value="Genomic_DNA"/>
</dbReference>